<sequence>MHSSMLVFEHDQCRLPALDPDRTLRIGLKFLPGSWLLPLAVAAAVAVLAIASQLFTAAPSLPPAPPPSPPHTPSQSMPTPHRPSSGSPVLPSAPLTSTAPPTASAAAAAMKYSTPLVIEPRGDHKATIILSHGLGDSGHGWIDFARIISNEIPEAKWILPHAPDRPVSINGGMSMPAWYDITQLGPGPEDEAGYIESKRYIEQLARAHAPNGDLKRTVLAGFSQGGALSTYIALTSEIEYGALVVLSAYMPLSSRITEPSPANKNIPLLMGHGTSDNVIPFSRAKQSFDRLQEIGMKNSTFKVYPGMGHSMCNTEMLDVRDFLLEHIRSK</sequence>
<evidence type="ECO:0000313" key="7">
    <source>
        <dbReference type="Proteomes" id="UP000030693"/>
    </source>
</evidence>
<dbReference type="PANTHER" id="PTHR10655:SF17">
    <property type="entry name" value="LYSOPHOSPHOLIPASE-LIKE PROTEIN 1"/>
    <property type="match status" value="1"/>
</dbReference>
<dbReference type="PANTHER" id="PTHR10655">
    <property type="entry name" value="LYSOPHOSPHOLIPASE-RELATED"/>
    <property type="match status" value="1"/>
</dbReference>
<evidence type="ECO:0000256" key="2">
    <source>
        <dbReference type="ARBA" id="ARBA00022801"/>
    </source>
</evidence>
<dbReference type="Proteomes" id="UP000030693">
    <property type="component" value="Unassembled WGS sequence"/>
</dbReference>
<feature type="transmembrane region" description="Helical" evidence="4">
    <location>
        <begin position="35"/>
        <end position="55"/>
    </location>
</feature>
<dbReference type="OMA" id="WIIPNAM"/>
<dbReference type="EMBL" id="KB932201">
    <property type="protein sequence ID" value="KCV72733.1"/>
    <property type="molecule type" value="Genomic_DNA"/>
</dbReference>
<keyword evidence="4" id="KW-0472">Membrane</keyword>
<feature type="domain" description="Phospholipase/carboxylesterase/thioesterase" evidence="5">
    <location>
        <begin position="115"/>
        <end position="326"/>
    </location>
</feature>
<dbReference type="GO" id="GO:0008474">
    <property type="term" value="F:palmitoyl-(protein) hydrolase activity"/>
    <property type="evidence" value="ECO:0007669"/>
    <property type="project" value="TreeGrafter"/>
</dbReference>
<dbReference type="SUPFAM" id="SSF53474">
    <property type="entry name" value="alpha/beta-Hydrolases"/>
    <property type="match status" value="1"/>
</dbReference>
<evidence type="ECO:0000259" key="5">
    <source>
        <dbReference type="Pfam" id="PF02230"/>
    </source>
</evidence>
<dbReference type="STRING" id="691883.A0A058ZFM9"/>
<dbReference type="Gene3D" id="3.40.50.1820">
    <property type="entry name" value="alpha/beta hydrolase"/>
    <property type="match status" value="1"/>
</dbReference>
<keyword evidence="2" id="KW-0378">Hydrolase</keyword>
<dbReference type="GO" id="GO:0052689">
    <property type="term" value="F:carboxylic ester hydrolase activity"/>
    <property type="evidence" value="ECO:0007669"/>
    <property type="project" value="TreeGrafter"/>
</dbReference>
<dbReference type="GO" id="GO:0005737">
    <property type="term" value="C:cytoplasm"/>
    <property type="evidence" value="ECO:0007669"/>
    <property type="project" value="TreeGrafter"/>
</dbReference>
<keyword evidence="4" id="KW-1133">Transmembrane helix</keyword>
<feature type="region of interest" description="Disordered" evidence="3">
    <location>
        <begin position="61"/>
        <end position="101"/>
    </location>
</feature>
<organism evidence="6">
    <name type="scientific">Fonticula alba</name>
    <name type="common">Slime mold</name>
    <dbReference type="NCBI Taxonomy" id="691883"/>
    <lineage>
        <taxon>Eukaryota</taxon>
        <taxon>Rotosphaerida</taxon>
        <taxon>Fonticulaceae</taxon>
        <taxon>Fonticula</taxon>
    </lineage>
</organism>
<proteinExistence type="inferred from homology"/>
<evidence type="ECO:0000313" key="6">
    <source>
        <dbReference type="EMBL" id="KCV72733.1"/>
    </source>
</evidence>
<comment type="similarity">
    <text evidence="1">Belongs to the AB hydrolase superfamily. AB hydrolase 2 family.</text>
</comment>
<reference evidence="6" key="1">
    <citation type="submission" date="2013-04" db="EMBL/GenBank/DDBJ databases">
        <title>The Genome Sequence of Fonticula alba ATCC 38817.</title>
        <authorList>
            <consortium name="The Broad Institute Genomics Platform"/>
            <person name="Russ C."/>
            <person name="Cuomo C."/>
            <person name="Burger G."/>
            <person name="Gray M.W."/>
            <person name="Holland P.W.H."/>
            <person name="King N."/>
            <person name="Lang F.B.F."/>
            <person name="Roger A.J."/>
            <person name="Ruiz-Trillo I."/>
            <person name="Brown M."/>
            <person name="Walker B."/>
            <person name="Young S."/>
            <person name="Zeng Q."/>
            <person name="Gargeya S."/>
            <person name="Fitzgerald M."/>
            <person name="Haas B."/>
            <person name="Abouelleil A."/>
            <person name="Allen A.W."/>
            <person name="Alvarado L."/>
            <person name="Arachchi H.M."/>
            <person name="Berlin A.M."/>
            <person name="Chapman S.B."/>
            <person name="Gainer-Dewar J."/>
            <person name="Goldberg J."/>
            <person name="Griggs A."/>
            <person name="Gujja S."/>
            <person name="Hansen M."/>
            <person name="Howarth C."/>
            <person name="Imamovic A."/>
            <person name="Ireland A."/>
            <person name="Larimer J."/>
            <person name="McCowan C."/>
            <person name="Murphy C."/>
            <person name="Pearson M."/>
            <person name="Poon T.W."/>
            <person name="Priest M."/>
            <person name="Roberts A."/>
            <person name="Saif S."/>
            <person name="Shea T."/>
            <person name="Sisk P."/>
            <person name="Sykes S."/>
            <person name="Wortman J."/>
            <person name="Nusbaum C."/>
            <person name="Birren B."/>
        </authorList>
    </citation>
    <scope>NUCLEOTIDE SEQUENCE [LARGE SCALE GENOMIC DNA]</scope>
    <source>
        <strain evidence="6">ATCC 38817</strain>
    </source>
</reference>
<feature type="compositionally biased region" description="Low complexity" evidence="3">
    <location>
        <begin position="90"/>
        <end position="101"/>
    </location>
</feature>
<dbReference type="AlphaFoldDB" id="A0A058ZFM9"/>
<evidence type="ECO:0000256" key="4">
    <source>
        <dbReference type="SAM" id="Phobius"/>
    </source>
</evidence>
<evidence type="ECO:0000256" key="3">
    <source>
        <dbReference type="SAM" id="MobiDB-lite"/>
    </source>
</evidence>
<dbReference type="eggNOG" id="KOG2112">
    <property type="taxonomic scope" value="Eukaryota"/>
</dbReference>
<gene>
    <name evidence="6" type="ORF">H696_00312</name>
</gene>
<keyword evidence="7" id="KW-1185">Reference proteome</keyword>
<feature type="compositionally biased region" description="Pro residues" evidence="3">
    <location>
        <begin position="61"/>
        <end position="72"/>
    </location>
</feature>
<protein>
    <recommendedName>
        <fullName evidence="5">Phospholipase/carboxylesterase/thioesterase domain-containing protein</fullName>
    </recommendedName>
</protein>
<dbReference type="RefSeq" id="XP_009492434.1">
    <property type="nucleotide sequence ID" value="XM_009494159.1"/>
</dbReference>
<dbReference type="Pfam" id="PF02230">
    <property type="entry name" value="Abhydrolase_2"/>
    <property type="match status" value="1"/>
</dbReference>
<accession>A0A058ZFM9</accession>
<dbReference type="InterPro" id="IPR050565">
    <property type="entry name" value="LYPA1-2/EST-like"/>
</dbReference>
<name>A0A058ZFM9_FONAL</name>
<dbReference type="InterPro" id="IPR029058">
    <property type="entry name" value="AB_hydrolase_fold"/>
</dbReference>
<dbReference type="OrthoDB" id="2418081at2759"/>
<evidence type="ECO:0000256" key="1">
    <source>
        <dbReference type="ARBA" id="ARBA00006499"/>
    </source>
</evidence>
<keyword evidence="4" id="KW-0812">Transmembrane</keyword>
<dbReference type="InterPro" id="IPR003140">
    <property type="entry name" value="PLipase/COase/thioEstase"/>
</dbReference>
<dbReference type="GeneID" id="20525037"/>